<dbReference type="RefSeq" id="WP_214533999.1">
    <property type="nucleotide sequence ID" value="NZ_JAHFVK010000001.1"/>
</dbReference>
<dbReference type="CDD" id="cd02809">
    <property type="entry name" value="alpha_hydroxyacid_oxid_FMN"/>
    <property type="match status" value="1"/>
</dbReference>
<dbReference type="Gene3D" id="3.20.20.70">
    <property type="entry name" value="Aldolase class I"/>
    <property type="match status" value="1"/>
</dbReference>
<sequence>MNEQPLSLHEIPAGVHSAADYARLAAEVMDPALFAYLEGGSGPGRTAAENLAAFANLGVVPQPLRRVSGGHTRCVLNGQQRPHPIMLAPVGSQALFHADAERASAAAAQATDTCFIASTMASLSLEDVAAVAGPDRWFQLYFQPDRQVTRDIVRRAETAGYTGLVVTVDTPIQLPSHRALEAGFVPPSEMANLRDYPKPPAQDLEPGESEILCGMMRGAPTFGDIDWLAQETGLPLWVKGILHPEDARELVTRGVSGIIVSNHGGRALDGAPASVSAISAVRASVGDRFPLMLDSGIRSGADVFKAIAGGADAVLVGRLQAYALSVAGALGVAHMIKLLRQEMEACMALSGCATLADVRDTDLVPLGAGR</sequence>
<dbReference type="InterPro" id="IPR012133">
    <property type="entry name" value="Alpha-hydoxy_acid_DH_FMN"/>
</dbReference>
<dbReference type="SUPFAM" id="SSF51395">
    <property type="entry name" value="FMN-linked oxidoreductases"/>
    <property type="match status" value="1"/>
</dbReference>
<comment type="cofactor">
    <cofactor evidence="1">
        <name>FMN</name>
        <dbReference type="ChEBI" id="CHEBI:58210"/>
    </cofactor>
</comment>
<evidence type="ECO:0000256" key="1">
    <source>
        <dbReference type="ARBA" id="ARBA00001917"/>
    </source>
</evidence>
<dbReference type="InterPro" id="IPR000262">
    <property type="entry name" value="FMN-dep_DH"/>
</dbReference>
<proteinExistence type="inferred from homology"/>
<accession>A0ABS5W386</accession>
<comment type="similarity">
    <text evidence="5">Belongs to the FMN-dependent alpha-hydroxy acid dehydrogenase family.</text>
</comment>
<comment type="caution">
    <text evidence="7">The sequence shown here is derived from an EMBL/GenBank/DDBJ whole genome shotgun (WGS) entry which is preliminary data.</text>
</comment>
<evidence type="ECO:0000256" key="4">
    <source>
        <dbReference type="ARBA" id="ARBA00023002"/>
    </source>
</evidence>
<protein>
    <submittedName>
        <fullName evidence="7">Alpha-hydroxy-acid oxidizing protein</fullName>
    </submittedName>
</protein>
<dbReference type="PROSITE" id="PS51349">
    <property type="entry name" value="FMN_HYDROXY_ACID_DH_2"/>
    <property type="match status" value="1"/>
</dbReference>
<evidence type="ECO:0000256" key="5">
    <source>
        <dbReference type="ARBA" id="ARBA00024042"/>
    </source>
</evidence>
<keyword evidence="8" id="KW-1185">Reference proteome</keyword>
<keyword evidence="4" id="KW-0560">Oxidoreductase</keyword>
<keyword evidence="3" id="KW-0288">FMN</keyword>
<dbReference type="InterPro" id="IPR037396">
    <property type="entry name" value="FMN_HAD"/>
</dbReference>
<dbReference type="Proteomes" id="UP000811255">
    <property type="component" value="Unassembled WGS sequence"/>
</dbReference>
<evidence type="ECO:0000256" key="2">
    <source>
        <dbReference type="ARBA" id="ARBA00022630"/>
    </source>
</evidence>
<dbReference type="Pfam" id="PF01070">
    <property type="entry name" value="FMN_dh"/>
    <property type="match status" value="1"/>
</dbReference>
<gene>
    <name evidence="7" type="ORF">KK137_00750</name>
</gene>
<feature type="domain" description="FMN hydroxy acid dehydrogenase" evidence="6">
    <location>
        <begin position="10"/>
        <end position="368"/>
    </location>
</feature>
<evidence type="ECO:0000313" key="7">
    <source>
        <dbReference type="EMBL" id="MBT2132849.1"/>
    </source>
</evidence>
<name>A0ABS5W386_9SPHN</name>
<evidence type="ECO:0000259" key="6">
    <source>
        <dbReference type="PROSITE" id="PS51349"/>
    </source>
</evidence>
<dbReference type="InterPro" id="IPR013785">
    <property type="entry name" value="Aldolase_TIM"/>
</dbReference>
<dbReference type="PIRSF" id="PIRSF000138">
    <property type="entry name" value="Al-hdrx_acd_dh"/>
    <property type="match status" value="1"/>
</dbReference>
<reference evidence="7 8" key="1">
    <citation type="submission" date="2021-05" db="EMBL/GenBank/DDBJ databases">
        <title>Croceibacterium sp. LX-88 genome sequence.</title>
        <authorList>
            <person name="Luo X."/>
        </authorList>
    </citation>
    <scope>NUCLEOTIDE SEQUENCE [LARGE SCALE GENOMIC DNA]</scope>
    <source>
        <strain evidence="7 8">LX-88</strain>
    </source>
</reference>
<dbReference type="EMBL" id="JAHFVK010000001">
    <property type="protein sequence ID" value="MBT2132849.1"/>
    <property type="molecule type" value="Genomic_DNA"/>
</dbReference>
<dbReference type="PANTHER" id="PTHR10578">
    <property type="entry name" value="S -2-HYDROXY-ACID OXIDASE-RELATED"/>
    <property type="match status" value="1"/>
</dbReference>
<dbReference type="PANTHER" id="PTHR10578:SF107">
    <property type="entry name" value="2-HYDROXYACID OXIDASE 1"/>
    <property type="match status" value="1"/>
</dbReference>
<evidence type="ECO:0000256" key="3">
    <source>
        <dbReference type="ARBA" id="ARBA00022643"/>
    </source>
</evidence>
<organism evidence="7 8">
    <name type="scientific">Croceibacterium selenioxidans</name>
    <dbReference type="NCBI Taxonomy" id="2838833"/>
    <lineage>
        <taxon>Bacteria</taxon>
        <taxon>Pseudomonadati</taxon>
        <taxon>Pseudomonadota</taxon>
        <taxon>Alphaproteobacteria</taxon>
        <taxon>Sphingomonadales</taxon>
        <taxon>Erythrobacteraceae</taxon>
        <taxon>Croceibacterium</taxon>
    </lineage>
</organism>
<evidence type="ECO:0000313" key="8">
    <source>
        <dbReference type="Proteomes" id="UP000811255"/>
    </source>
</evidence>
<keyword evidence="2" id="KW-0285">Flavoprotein</keyword>